<reference evidence="9 10" key="1">
    <citation type="journal article" date="2018" name="Nat. Biotechnol.">
        <title>A standardized bacterial taxonomy based on genome phylogeny substantially revises the tree of life.</title>
        <authorList>
            <person name="Parks D.H."/>
            <person name="Chuvochina M."/>
            <person name="Waite D.W."/>
            <person name="Rinke C."/>
            <person name="Skarshewski A."/>
            <person name="Chaumeil P.A."/>
            <person name="Hugenholtz P."/>
        </authorList>
    </citation>
    <scope>NUCLEOTIDE SEQUENCE [LARGE SCALE GENOMIC DNA]</scope>
    <source>
        <strain evidence="9">UBA11621</strain>
    </source>
</reference>
<feature type="domain" description="GGDEF" evidence="8">
    <location>
        <begin position="539"/>
        <end position="678"/>
    </location>
</feature>
<dbReference type="Pfam" id="PF00990">
    <property type="entry name" value="GGDEF"/>
    <property type="match status" value="1"/>
</dbReference>
<accession>A0A358E1J2</accession>
<dbReference type="SMART" id="SM00028">
    <property type="entry name" value="TPR"/>
    <property type="match status" value="5"/>
</dbReference>
<evidence type="ECO:0000256" key="6">
    <source>
        <dbReference type="SAM" id="Phobius"/>
    </source>
</evidence>
<protein>
    <recommendedName>
        <fullName evidence="2">diguanylate cyclase</fullName>
        <ecNumber evidence="2">2.7.7.65</ecNumber>
    </recommendedName>
</protein>
<evidence type="ECO:0000256" key="2">
    <source>
        <dbReference type="ARBA" id="ARBA00012528"/>
    </source>
</evidence>
<evidence type="ECO:0000256" key="4">
    <source>
        <dbReference type="PROSITE-ProRule" id="PRU00339"/>
    </source>
</evidence>
<dbReference type="InterPro" id="IPR019734">
    <property type="entry name" value="TPR_rpt"/>
</dbReference>
<comment type="cofactor">
    <cofactor evidence="1">
        <name>Mg(2+)</name>
        <dbReference type="ChEBI" id="CHEBI:18420"/>
    </cofactor>
</comment>
<evidence type="ECO:0000256" key="3">
    <source>
        <dbReference type="ARBA" id="ARBA00034247"/>
    </source>
</evidence>
<evidence type="ECO:0000256" key="1">
    <source>
        <dbReference type="ARBA" id="ARBA00001946"/>
    </source>
</evidence>
<dbReference type="PANTHER" id="PTHR45138:SF9">
    <property type="entry name" value="DIGUANYLATE CYCLASE DGCM-RELATED"/>
    <property type="match status" value="1"/>
</dbReference>
<feature type="coiled-coil region" evidence="5">
    <location>
        <begin position="467"/>
        <end position="501"/>
    </location>
</feature>
<feature type="transmembrane region" description="Helical" evidence="6">
    <location>
        <begin position="442"/>
        <end position="461"/>
    </location>
</feature>
<evidence type="ECO:0000313" key="10">
    <source>
        <dbReference type="Proteomes" id="UP000264779"/>
    </source>
</evidence>
<dbReference type="Gene3D" id="1.25.40.10">
    <property type="entry name" value="Tetratricopeptide repeat domain"/>
    <property type="match status" value="2"/>
</dbReference>
<dbReference type="RefSeq" id="WP_272964783.1">
    <property type="nucleotide sequence ID" value="NZ_CALBIY010000024.1"/>
</dbReference>
<dbReference type="InterPro" id="IPR050469">
    <property type="entry name" value="Diguanylate_Cyclase"/>
</dbReference>
<dbReference type="SMART" id="SM00267">
    <property type="entry name" value="GGDEF"/>
    <property type="match status" value="1"/>
</dbReference>
<dbReference type="EC" id="2.7.7.65" evidence="2"/>
<dbReference type="InterPro" id="IPR029787">
    <property type="entry name" value="Nucleotide_cyclase"/>
</dbReference>
<dbReference type="PANTHER" id="PTHR45138">
    <property type="entry name" value="REGULATORY COMPONENTS OF SENSORY TRANSDUCTION SYSTEM"/>
    <property type="match status" value="1"/>
</dbReference>
<evidence type="ECO:0000313" key="9">
    <source>
        <dbReference type="EMBL" id="HBU51825.1"/>
    </source>
</evidence>
<name>A0A358E1J2_9ALTE</name>
<dbReference type="SUPFAM" id="SSF55073">
    <property type="entry name" value="Nucleotide cyclase"/>
    <property type="match status" value="1"/>
</dbReference>
<keyword evidence="6" id="KW-1133">Transmembrane helix</keyword>
<keyword evidence="7" id="KW-0732">Signal</keyword>
<dbReference type="InterPro" id="IPR043128">
    <property type="entry name" value="Rev_trsase/Diguanyl_cyclase"/>
</dbReference>
<proteinExistence type="predicted"/>
<dbReference type="GO" id="GO:0052621">
    <property type="term" value="F:diguanylate cyclase activity"/>
    <property type="evidence" value="ECO:0007669"/>
    <property type="project" value="UniProtKB-EC"/>
</dbReference>
<dbReference type="InterPro" id="IPR011990">
    <property type="entry name" value="TPR-like_helical_dom_sf"/>
</dbReference>
<keyword evidence="4" id="KW-0802">TPR repeat</keyword>
<keyword evidence="5" id="KW-0175">Coiled coil</keyword>
<dbReference type="FunFam" id="3.30.70.270:FF:000001">
    <property type="entry name" value="Diguanylate cyclase domain protein"/>
    <property type="match status" value="1"/>
</dbReference>
<gene>
    <name evidence="9" type="ORF">DEB45_11245</name>
</gene>
<comment type="catalytic activity">
    <reaction evidence="3">
        <text>2 GTP = 3',3'-c-di-GMP + 2 diphosphate</text>
        <dbReference type="Rhea" id="RHEA:24898"/>
        <dbReference type="ChEBI" id="CHEBI:33019"/>
        <dbReference type="ChEBI" id="CHEBI:37565"/>
        <dbReference type="ChEBI" id="CHEBI:58805"/>
        <dbReference type="EC" id="2.7.7.65"/>
    </reaction>
</comment>
<organism evidence="9 10">
    <name type="scientific">Alteromonas australica</name>
    <dbReference type="NCBI Taxonomy" id="589873"/>
    <lineage>
        <taxon>Bacteria</taxon>
        <taxon>Pseudomonadati</taxon>
        <taxon>Pseudomonadota</taxon>
        <taxon>Gammaproteobacteria</taxon>
        <taxon>Alteromonadales</taxon>
        <taxon>Alteromonadaceae</taxon>
        <taxon>Alteromonas/Salinimonas group</taxon>
        <taxon>Alteromonas</taxon>
    </lineage>
</organism>
<dbReference type="Proteomes" id="UP000264779">
    <property type="component" value="Unassembled WGS sequence"/>
</dbReference>
<dbReference type="PROSITE" id="PS50887">
    <property type="entry name" value="GGDEF"/>
    <property type="match status" value="1"/>
</dbReference>
<dbReference type="PROSITE" id="PS50005">
    <property type="entry name" value="TPR"/>
    <property type="match status" value="2"/>
</dbReference>
<keyword evidence="6" id="KW-0472">Membrane</keyword>
<evidence type="ECO:0000256" key="7">
    <source>
        <dbReference type="SAM" id="SignalP"/>
    </source>
</evidence>
<feature type="repeat" description="TPR" evidence="4">
    <location>
        <begin position="161"/>
        <end position="194"/>
    </location>
</feature>
<sequence>MLFRAPVVQIKRLTLSVLCLFVPAAMGNPATADSRQSSPQQIEQVSVEQVAQYVAKHAYEQAEQLTLLSIEKAKQGNIRSPYTFFQLGTILQNADRYQSSNQALRLALEQYTQLGELNMVSRTLLALGTSEHHLAKYASASNYFHRARSIATMQGDGAFEAEILMQLGIMQKEQGEIEQALATLKSALALFRQQQVLHRISACLANIGDVYLTLSYFSDARRYYEDAFAMAQTLESTALQGDIMAKLGAVELREGQTSRAIDIFNQALLLLHQDGDTAATSETKMLLGEALVKHGDTQAGLTLLNNSYGYALQTNRHPLIKQTRLALANAMLAIQDFDQALKYAQNGTLHAREVSDIRSQMDFLTLQVNAYAAKGDFRKALDIQSVLQSIREKMLQSENQAVIGRLQAEVELERQSQALQMLKKTKAMELAQAEHRHLATTLAWSISLAAVLTLFLIWGRFKQRQQNIVLRREVRQATVELENKNSELENAYKTLEQVSLRDTLTGLYNRHYLESQLPAEIKRSQFAIRQNKEGVKANQDLLCLLIDIDHFKRINDDFGHIAGDKVLVKFSQILREVFRQTDLIIRWGGEEFLVVCRQSSKQELPELAERCRAAVAEATFDVNADNPIQVTCSIGFSVLPPHHNTQFDENWQQTFALVDYCLYAAKLSGRNGWVGVADSSSQRKASPSSLPIDKKFNFSQSKIATSFNNIASITWPDE</sequence>
<dbReference type="CDD" id="cd01949">
    <property type="entry name" value="GGDEF"/>
    <property type="match status" value="1"/>
</dbReference>
<dbReference type="Gene3D" id="3.30.70.270">
    <property type="match status" value="1"/>
</dbReference>
<dbReference type="EMBL" id="DONK01000166">
    <property type="protein sequence ID" value="HBU51825.1"/>
    <property type="molecule type" value="Genomic_DNA"/>
</dbReference>
<feature type="repeat" description="TPR" evidence="4">
    <location>
        <begin position="241"/>
        <end position="274"/>
    </location>
</feature>
<dbReference type="Pfam" id="PF13424">
    <property type="entry name" value="TPR_12"/>
    <property type="match status" value="1"/>
</dbReference>
<dbReference type="SUPFAM" id="SSF48452">
    <property type="entry name" value="TPR-like"/>
    <property type="match status" value="2"/>
</dbReference>
<evidence type="ECO:0000259" key="8">
    <source>
        <dbReference type="PROSITE" id="PS50887"/>
    </source>
</evidence>
<feature type="signal peptide" evidence="7">
    <location>
        <begin position="1"/>
        <end position="32"/>
    </location>
</feature>
<dbReference type="InterPro" id="IPR000160">
    <property type="entry name" value="GGDEF_dom"/>
</dbReference>
<comment type="caution">
    <text evidence="9">The sequence shown here is derived from an EMBL/GenBank/DDBJ whole genome shotgun (WGS) entry which is preliminary data.</text>
</comment>
<dbReference type="NCBIfam" id="TIGR00254">
    <property type="entry name" value="GGDEF"/>
    <property type="match status" value="1"/>
</dbReference>
<keyword evidence="6" id="KW-0812">Transmembrane</keyword>
<dbReference type="AlphaFoldDB" id="A0A358E1J2"/>
<evidence type="ECO:0000256" key="5">
    <source>
        <dbReference type="SAM" id="Coils"/>
    </source>
</evidence>
<feature type="chain" id="PRO_5016717952" description="diguanylate cyclase" evidence="7">
    <location>
        <begin position="33"/>
        <end position="718"/>
    </location>
</feature>